<dbReference type="NCBIfam" id="TIGR03564">
    <property type="entry name" value="F420_MSMEG_4879"/>
    <property type="match status" value="1"/>
</dbReference>
<feature type="domain" description="Luciferase-like" evidence="1">
    <location>
        <begin position="10"/>
        <end position="246"/>
    </location>
</feature>
<proteinExistence type="predicted"/>
<dbReference type="InterPro" id="IPR036661">
    <property type="entry name" value="Luciferase-like_sf"/>
</dbReference>
<dbReference type="InterPro" id="IPR011251">
    <property type="entry name" value="Luciferase-like_dom"/>
</dbReference>
<dbReference type="EMBL" id="UINC01127906">
    <property type="protein sequence ID" value="SVD07333.1"/>
    <property type="molecule type" value="Genomic_DNA"/>
</dbReference>
<dbReference type="InterPro" id="IPR019910">
    <property type="entry name" value="Lucif-like_OxRdtase_MSMEG_4879"/>
</dbReference>
<reference evidence="2" key="1">
    <citation type="submission" date="2018-05" db="EMBL/GenBank/DDBJ databases">
        <authorList>
            <person name="Lanie J.A."/>
            <person name="Ng W.-L."/>
            <person name="Kazmierczak K.M."/>
            <person name="Andrzejewski T.M."/>
            <person name="Davidsen T.M."/>
            <person name="Wayne K.J."/>
            <person name="Tettelin H."/>
            <person name="Glass J.I."/>
            <person name="Rusch D."/>
            <person name="Podicherti R."/>
            <person name="Tsui H.-C.T."/>
            <person name="Winkler M.E."/>
        </authorList>
    </citation>
    <scope>NUCLEOTIDE SEQUENCE</scope>
</reference>
<name>A0A382SBU8_9ZZZZ</name>
<evidence type="ECO:0000259" key="1">
    <source>
        <dbReference type="Pfam" id="PF00296"/>
    </source>
</evidence>
<dbReference type="InterPro" id="IPR050564">
    <property type="entry name" value="F420-G6PD/mer"/>
</dbReference>
<dbReference type="Gene3D" id="3.20.20.30">
    <property type="entry name" value="Luciferase-like domain"/>
    <property type="match status" value="1"/>
</dbReference>
<organism evidence="2">
    <name type="scientific">marine metagenome</name>
    <dbReference type="NCBI Taxonomy" id="408172"/>
    <lineage>
        <taxon>unclassified sequences</taxon>
        <taxon>metagenomes</taxon>
        <taxon>ecological metagenomes</taxon>
    </lineage>
</organism>
<dbReference type="PANTHER" id="PTHR43244:SF2">
    <property type="entry name" value="CONSERVED HYPOTHETICAL ALANINE AND PROLINE-RICH PROTEIN"/>
    <property type="match status" value="1"/>
</dbReference>
<evidence type="ECO:0000313" key="2">
    <source>
        <dbReference type="EMBL" id="SVD07333.1"/>
    </source>
</evidence>
<sequence>MKVGLMVGEGSGAAPELKGLVERGQMAEHFGLDTAWIANIALDGMTAAAALGGATSQIEIGTAVVPTFTRHPVAMAQQSASTQMACEGRFTLGIGLAHKFMVEDMWGLSYDKPAQQMRAYLEILEPALRGVAITHQNENYDVKLMAMPDGTDTSVLVAALGPLMLKIAGRLSGGTITMATGLKTLETHIVPTITAGAEEAGRPPPRIVAGFPVLLTANKTEAHDLIAKVFEVYAGVPSYRAMLDREGVSGVEDVALVGEEVELNVQFERLESIGVTDLLVMPIETEPGEMERTIEFLA</sequence>
<dbReference type="SUPFAM" id="SSF51679">
    <property type="entry name" value="Bacterial luciferase-like"/>
    <property type="match status" value="1"/>
</dbReference>
<gene>
    <name evidence="2" type="ORF">METZ01_LOCUS360187</name>
</gene>
<dbReference type="Pfam" id="PF00296">
    <property type="entry name" value="Bac_luciferase"/>
    <property type="match status" value="1"/>
</dbReference>
<protein>
    <recommendedName>
        <fullName evidence="1">Luciferase-like domain-containing protein</fullName>
    </recommendedName>
</protein>
<dbReference type="CDD" id="cd01097">
    <property type="entry name" value="Tetrahydromethanopterin_reductase"/>
    <property type="match status" value="1"/>
</dbReference>
<accession>A0A382SBU8</accession>
<dbReference type="PANTHER" id="PTHR43244">
    <property type="match status" value="1"/>
</dbReference>
<feature type="non-terminal residue" evidence="2">
    <location>
        <position position="298"/>
    </location>
</feature>
<dbReference type="GO" id="GO:0016705">
    <property type="term" value="F:oxidoreductase activity, acting on paired donors, with incorporation or reduction of molecular oxygen"/>
    <property type="evidence" value="ECO:0007669"/>
    <property type="project" value="InterPro"/>
</dbReference>
<dbReference type="AlphaFoldDB" id="A0A382SBU8"/>